<dbReference type="InterPro" id="IPR007278">
    <property type="entry name" value="DUF397"/>
</dbReference>
<dbReference type="Proteomes" id="UP000186455">
    <property type="component" value="Unassembled WGS sequence"/>
</dbReference>
<keyword evidence="3" id="KW-1185">Reference proteome</keyword>
<gene>
    <name evidence="2" type="ORF">AB852_32335</name>
</gene>
<sequence length="74" mass="7823">MRKGRAPVTTIIEPKHWVASSYSDNGGNCIEWAPSNATTTGIVPVRDSKRPTGPVLMVSADAFAGLIALARSVK</sequence>
<evidence type="ECO:0000259" key="1">
    <source>
        <dbReference type="Pfam" id="PF04149"/>
    </source>
</evidence>
<comment type="caution">
    <text evidence="2">The sequence shown here is derived from an EMBL/GenBank/DDBJ whole genome shotgun (WGS) entry which is preliminary data.</text>
</comment>
<feature type="domain" description="DUF397" evidence="1">
    <location>
        <begin position="16"/>
        <end position="70"/>
    </location>
</feature>
<organism evidence="2 3">
    <name type="scientific">Streptomyces uncialis</name>
    <dbReference type="NCBI Taxonomy" id="1048205"/>
    <lineage>
        <taxon>Bacteria</taxon>
        <taxon>Bacillati</taxon>
        <taxon>Actinomycetota</taxon>
        <taxon>Actinomycetes</taxon>
        <taxon>Kitasatosporales</taxon>
        <taxon>Streptomycetaceae</taxon>
        <taxon>Streptomyces</taxon>
    </lineage>
</organism>
<accession>A0A1Q4UZV4</accession>
<dbReference type="Pfam" id="PF04149">
    <property type="entry name" value="DUF397"/>
    <property type="match status" value="1"/>
</dbReference>
<protein>
    <recommendedName>
        <fullName evidence="1">DUF397 domain-containing protein</fullName>
    </recommendedName>
</protein>
<evidence type="ECO:0000313" key="2">
    <source>
        <dbReference type="EMBL" id="OKH91145.1"/>
    </source>
</evidence>
<proteinExistence type="predicted"/>
<name>A0A1Q4UZV4_9ACTN</name>
<evidence type="ECO:0000313" key="3">
    <source>
        <dbReference type="Proteomes" id="UP000186455"/>
    </source>
</evidence>
<dbReference type="EMBL" id="LFBV01000010">
    <property type="protein sequence ID" value="OKH91145.1"/>
    <property type="molecule type" value="Genomic_DNA"/>
</dbReference>
<dbReference type="AlphaFoldDB" id="A0A1Q4UZV4"/>
<reference evidence="2 3" key="1">
    <citation type="submission" date="2015-06" db="EMBL/GenBank/DDBJ databases">
        <title>Cloning and characterization of the uncialamcin biosynthetic gene cluster.</title>
        <authorList>
            <person name="Yan X."/>
            <person name="Huang T."/>
            <person name="Ge H."/>
            <person name="Shen B."/>
        </authorList>
    </citation>
    <scope>NUCLEOTIDE SEQUENCE [LARGE SCALE GENOMIC DNA]</scope>
    <source>
        <strain evidence="2 3">DCA2648</strain>
    </source>
</reference>